<dbReference type="GO" id="GO:0020037">
    <property type="term" value="F:heme binding"/>
    <property type="evidence" value="ECO:0007669"/>
    <property type="project" value="InterPro"/>
</dbReference>
<sequence length="356" mass="38842">MDFPTLPPHPFETVPAGEAAQIAEIADLTRKLLQQRYPGSMARRGVHPKDHGCVEATLTVNADIPSAYRQGIFATPGKSYKTWVRFSNATALVQADVDAKGAASSRGIALKVMNVEGETLLDAPGGKTQDFLMINLPMFAFADVAEYLELTRSQFANNDNLGPFFTPPFSDAKKRTLGIVGKIAATPMGNPVESQYFSASPFLLGENLAVKYSVKPRNPGNTPVPANPGPSYLREALKKTLDPKTGQAVVFDFLVQRRATNALPIEDATAVWPEDIAPFEAVATLVIQPQDFDNPLRATECEHLVFTPWHSLREHRPLGGINRLRLAAYIASSKYRLQSREPTAFPKDPYAPPTAG</sequence>
<dbReference type="GO" id="GO:0004096">
    <property type="term" value="F:catalase activity"/>
    <property type="evidence" value="ECO:0007669"/>
    <property type="project" value="InterPro"/>
</dbReference>
<dbReference type="InterPro" id="IPR020835">
    <property type="entry name" value="Catalase_sf"/>
</dbReference>
<reference evidence="1 2" key="1">
    <citation type="submission" date="2016-12" db="EMBL/GenBank/DDBJ databases">
        <authorList>
            <person name="Song W.-J."/>
            <person name="Kurnit D.M."/>
        </authorList>
    </citation>
    <scope>NUCLEOTIDE SEQUENCE [LARGE SCALE GENOMIC DNA]</scope>
    <source>
        <strain evidence="1 2">175</strain>
    </source>
</reference>
<name>A0A1Y6D259_9GAMM</name>
<dbReference type="Gene3D" id="2.40.180.10">
    <property type="entry name" value="Catalase core domain"/>
    <property type="match status" value="1"/>
</dbReference>
<dbReference type="PANTHER" id="PTHR36195">
    <property type="entry name" value="DOMAIN PROTEIN, PUTATIVE (AFU_ORTHOLOGUE AFUA_5G01990)-RELATED-RELATED"/>
    <property type="match status" value="1"/>
</dbReference>
<dbReference type="AlphaFoldDB" id="A0A1Y6D259"/>
<proteinExistence type="predicted"/>
<evidence type="ECO:0000313" key="1">
    <source>
        <dbReference type="EMBL" id="SMF96717.1"/>
    </source>
</evidence>
<protein>
    <submittedName>
        <fullName evidence="1">Catalase</fullName>
    </submittedName>
</protein>
<dbReference type="PANTHER" id="PTHR36195:SF4">
    <property type="entry name" value="DOMAIN PROTEIN, PUTATIVE (AFU_ORTHOLOGUE AFUA_5G01990)-RELATED"/>
    <property type="match status" value="1"/>
</dbReference>
<accession>A0A1Y6D259</accession>
<dbReference type="Proteomes" id="UP000192923">
    <property type="component" value="Unassembled WGS sequence"/>
</dbReference>
<dbReference type="STRING" id="1760988.SAMN02949497_4123"/>
<dbReference type="InterPro" id="IPR018028">
    <property type="entry name" value="Catalase"/>
</dbReference>
<dbReference type="RefSeq" id="WP_085215577.1">
    <property type="nucleotide sequence ID" value="NZ_FXAM01000001.1"/>
</dbReference>
<dbReference type="EMBL" id="FXAM01000001">
    <property type="protein sequence ID" value="SMF96717.1"/>
    <property type="molecule type" value="Genomic_DNA"/>
</dbReference>
<evidence type="ECO:0000313" key="2">
    <source>
        <dbReference type="Proteomes" id="UP000192923"/>
    </source>
</evidence>
<dbReference type="GO" id="GO:0006979">
    <property type="term" value="P:response to oxidative stress"/>
    <property type="evidence" value="ECO:0007669"/>
    <property type="project" value="InterPro"/>
</dbReference>
<keyword evidence="2" id="KW-1185">Reference proteome</keyword>
<gene>
    <name evidence="1" type="ORF">SAMN02949497_4123</name>
</gene>
<organism evidence="1 2">
    <name type="scientific">Methylomagnum ishizawai</name>
    <dbReference type="NCBI Taxonomy" id="1760988"/>
    <lineage>
        <taxon>Bacteria</taxon>
        <taxon>Pseudomonadati</taxon>
        <taxon>Pseudomonadota</taxon>
        <taxon>Gammaproteobacteria</taxon>
        <taxon>Methylococcales</taxon>
        <taxon>Methylococcaceae</taxon>
        <taxon>Methylomagnum</taxon>
    </lineage>
</organism>
<dbReference type="PROSITE" id="PS51402">
    <property type="entry name" value="CATALASE_3"/>
    <property type="match status" value="1"/>
</dbReference>
<dbReference type="SUPFAM" id="SSF56634">
    <property type="entry name" value="Heme-dependent catalase-like"/>
    <property type="match status" value="1"/>
</dbReference>
<dbReference type="OrthoDB" id="336698at2"/>
<dbReference type="CDD" id="cd08152">
    <property type="entry name" value="y4iL_like"/>
    <property type="match status" value="1"/>
</dbReference>